<proteinExistence type="predicted"/>
<sequence>MEFKIRIGNPRIDGIEHHLLQLDPAGLVDVDAADGRVRIATCAQPFELAMILAAAGHPVAVSDIELMPSVCCGGCSG</sequence>
<protein>
    <submittedName>
        <fullName evidence="1">Uncharacterized protein</fullName>
    </submittedName>
</protein>
<evidence type="ECO:0000313" key="2">
    <source>
        <dbReference type="Proteomes" id="UP000462066"/>
    </source>
</evidence>
<dbReference type="Proteomes" id="UP000462066">
    <property type="component" value="Unassembled WGS sequence"/>
</dbReference>
<reference evidence="1 2" key="1">
    <citation type="submission" date="2017-10" db="EMBL/GenBank/DDBJ databases">
        <title>Whole genome sequencing of Pseudoxanthomonas broegbernensis DSM 12573(T).</title>
        <authorList>
            <person name="Kumar S."/>
            <person name="Bansal K."/>
            <person name="Kaur A."/>
            <person name="Patil P."/>
            <person name="Sharma S."/>
            <person name="Patil P.B."/>
        </authorList>
    </citation>
    <scope>NUCLEOTIDE SEQUENCE [LARGE SCALE GENOMIC DNA]</scope>
    <source>
        <strain evidence="1 2">DSM 12573</strain>
    </source>
</reference>
<comment type="caution">
    <text evidence="1">The sequence shown here is derived from an EMBL/GenBank/DDBJ whole genome shotgun (WGS) entry which is preliminary data.</text>
</comment>
<dbReference type="AlphaFoldDB" id="A0A7V8GKD2"/>
<gene>
    <name evidence="1" type="ORF">B1992_13875</name>
</gene>
<keyword evidence="2" id="KW-1185">Reference proteome</keyword>
<organism evidence="1 2">
    <name type="scientific">Pseudoxanthomonas broegbernensis</name>
    <dbReference type="NCBI Taxonomy" id="83619"/>
    <lineage>
        <taxon>Bacteria</taxon>
        <taxon>Pseudomonadati</taxon>
        <taxon>Pseudomonadota</taxon>
        <taxon>Gammaproteobacteria</taxon>
        <taxon>Lysobacterales</taxon>
        <taxon>Lysobacteraceae</taxon>
        <taxon>Pseudoxanthomonas</taxon>
    </lineage>
</organism>
<dbReference type="RefSeq" id="WP_162312108.1">
    <property type="nucleotide sequence ID" value="NZ_JACHGU010000011.1"/>
</dbReference>
<name>A0A7V8GKD2_9GAMM</name>
<dbReference type="EMBL" id="MWIP01000020">
    <property type="protein sequence ID" value="KAF1684916.1"/>
    <property type="molecule type" value="Genomic_DNA"/>
</dbReference>
<accession>A0A7V8GKD2</accession>
<evidence type="ECO:0000313" key="1">
    <source>
        <dbReference type="EMBL" id="KAF1684916.1"/>
    </source>
</evidence>